<dbReference type="InterPro" id="IPR031319">
    <property type="entry name" value="A-amylase_C"/>
</dbReference>
<dbReference type="SUPFAM" id="SSF49452">
    <property type="entry name" value="Starch-binding domain-like"/>
    <property type="match status" value="1"/>
</dbReference>
<comment type="catalytic activity">
    <reaction evidence="1 12">
        <text>Endohydrolysis of (1-&gt;4)-alpha-D-glucosidic linkages in polysaccharides containing three or more (1-&gt;4)-alpha-linked D-glucose units.</text>
        <dbReference type="EC" id="3.2.1.1"/>
    </reaction>
</comment>
<evidence type="ECO:0000256" key="12">
    <source>
        <dbReference type="RuleBase" id="RU361134"/>
    </source>
</evidence>
<comment type="similarity">
    <text evidence="3 11">Belongs to the glycosyl hydrolase 13 family.</text>
</comment>
<dbReference type="InterPro" id="IPR006046">
    <property type="entry name" value="Alpha_amylase"/>
</dbReference>
<proteinExistence type="inferred from homology"/>
<dbReference type="EC" id="3.2.1.1" evidence="4 12"/>
<dbReference type="SUPFAM" id="SSF51011">
    <property type="entry name" value="Glycosyl hydrolase domain"/>
    <property type="match status" value="1"/>
</dbReference>
<evidence type="ECO:0000256" key="11">
    <source>
        <dbReference type="RuleBase" id="RU003615"/>
    </source>
</evidence>
<dbReference type="Proteomes" id="UP000663850">
    <property type="component" value="Unassembled WGS sequence"/>
</dbReference>
<dbReference type="InterPro" id="IPR013783">
    <property type="entry name" value="Ig-like_fold"/>
</dbReference>
<dbReference type="PROSITE" id="PS51166">
    <property type="entry name" value="CBM20"/>
    <property type="match status" value="1"/>
</dbReference>
<organism evidence="14 15">
    <name type="scientific">Rhizoctonia solani</name>
    <dbReference type="NCBI Taxonomy" id="456999"/>
    <lineage>
        <taxon>Eukaryota</taxon>
        <taxon>Fungi</taxon>
        <taxon>Dikarya</taxon>
        <taxon>Basidiomycota</taxon>
        <taxon>Agaricomycotina</taxon>
        <taxon>Agaricomycetes</taxon>
        <taxon>Cantharellales</taxon>
        <taxon>Ceratobasidiaceae</taxon>
        <taxon>Rhizoctonia</taxon>
    </lineage>
</organism>
<dbReference type="InterPro" id="IPR006048">
    <property type="entry name" value="A-amylase/branching_C"/>
</dbReference>
<evidence type="ECO:0000313" key="14">
    <source>
        <dbReference type="EMBL" id="CAE6443360.1"/>
    </source>
</evidence>
<evidence type="ECO:0000313" key="15">
    <source>
        <dbReference type="Proteomes" id="UP000663850"/>
    </source>
</evidence>
<evidence type="ECO:0000256" key="7">
    <source>
        <dbReference type="ARBA" id="ARBA00022837"/>
    </source>
</evidence>
<name>A0A8H3AY53_9AGAM</name>
<keyword evidence="5" id="KW-0479">Metal-binding</keyword>
<dbReference type="InterPro" id="IPR013780">
    <property type="entry name" value="Glyco_hydro_b"/>
</dbReference>
<keyword evidence="7" id="KW-0106">Calcium</keyword>
<protein>
    <recommendedName>
        <fullName evidence="4 12">Alpha-amylase</fullName>
        <ecNumber evidence="4 12">3.2.1.1</ecNumber>
    </recommendedName>
</protein>
<keyword evidence="6 12" id="KW-0378">Hydrolase</keyword>
<dbReference type="InterPro" id="IPR013784">
    <property type="entry name" value="Carb-bd-like_fold"/>
</dbReference>
<dbReference type="Pfam" id="PF00686">
    <property type="entry name" value="CBM_20"/>
    <property type="match status" value="1"/>
</dbReference>
<dbReference type="GO" id="GO:0004556">
    <property type="term" value="F:alpha-amylase activity"/>
    <property type="evidence" value="ECO:0007669"/>
    <property type="project" value="UniProtKB-UniRule"/>
</dbReference>
<dbReference type="CDD" id="cd11317">
    <property type="entry name" value="AmyAc_bac_euk_AmyA"/>
    <property type="match status" value="1"/>
</dbReference>
<dbReference type="AlphaFoldDB" id="A0A8H3AY53"/>
<dbReference type="Gene3D" id="3.20.20.80">
    <property type="entry name" value="Glycosidases"/>
    <property type="match status" value="1"/>
</dbReference>
<evidence type="ECO:0000256" key="1">
    <source>
        <dbReference type="ARBA" id="ARBA00000548"/>
    </source>
</evidence>
<dbReference type="Pfam" id="PF02806">
    <property type="entry name" value="Alpha-amylase_C"/>
    <property type="match status" value="1"/>
</dbReference>
<evidence type="ECO:0000259" key="13">
    <source>
        <dbReference type="PROSITE" id="PS51166"/>
    </source>
</evidence>
<keyword evidence="8 12" id="KW-0119">Carbohydrate metabolism</keyword>
<evidence type="ECO:0000256" key="6">
    <source>
        <dbReference type="ARBA" id="ARBA00022801"/>
    </source>
</evidence>
<comment type="cofactor">
    <cofactor evidence="2">
        <name>Ca(2+)</name>
        <dbReference type="ChEBI" id="CHEBI:29108"/>
    </cofactor>
</comment>
<dbReference type="GO" id="GO:2001070">
    <property type="term" value="F:starch binding"/>
    <property type="evidence" value="ECO:0007669"/>
    <property type="project" value="InterPro"/>
</dbReference>
<dbReference type="Pfam" id="PF00128">
    <property type="entry name" value="Alpha-amylase"/>
    <property type="match status" value="1"/>
</dbReference>
<dbReference type="InterPro" id="IPR006047">
    <property type="entry name" value="GH13_cat_dom"/>
</dbReference>
<comment type="caution">
    <text evidence="14">The sequence shown here is derived from an EMBL/GenBank/DDBJ whole genome shotgun (WGS) entry which is preliminary data.</text>
</comment>
<dbReference type="Gene3D" id="2.60.40.10">
    <property type="entry name" value="Immunoglobulins"/>
    <property type="match status" value="1"/>
</dbReference>
<keyword evidence="9 12" id="KW-0326">Glycosidase</keyword>
<dbReference type="EMBL" id="CAJMWZ010001819">
    <property type="protein sequence ID" value="CAE6443360.1"/>
    <property type="molecule type" value="Genomic_DNA"/>
</dbReference>
<reference evidence="14" key="1">
    <citation type="submission" date="2021-01" db="EMBL/GenBank/DDBJ databases">
        <authorList>
            <person name="Kaushik A."/>
        </authorList>
    </citation>
    <scope>NUCLEOTIDE SEQUENCE</scope>
    <source>
        <strain evidence="14">Type strain: AG8-Rh-89/</strain>
    </source>
</reference>
<feature type="domain" description="CBM20" evidence="13">
    <location>
        <begin position="439"/>
        <end position="540"/>
    </location>
</feature>
<dbReference type="GO" id="GO:0046872">
    <property type="term" value="F:metal ion binding"/>
    <property type="evidence" value="ECO:0007669"/>
    <property type="project" value="UniProtKB-KW"/>
</dbReference>
<dbReference type="PRINTS" id="PR00110">
    <property type="entry name" value="ALPHAAMYLASE"/>
</dbReference>
<evidence type="ECO:0000256" key="5">
    <source>
        <dbReference type="ARBA" id="ARBA00022723"/>
    </source>
</evidence>
<accession>A0A8H3AY53</accession>
<dbReference type="GO" id="GO:0000272">
    <property type="term" value="P:polysaccharide catabolic process"/>
    <property type="evidence" value="ECO:0007669"/>
    <property type="project" value="UniProtKB-KW"/>
</dbReference>
<evidence type="ECO:0000256" key="9">
    <source>
        <dbReference type="ARBA" id="ARBA00023295"/>
    </source>
</evidence>
<dbReference type="SMART" id="SM01065">
    <property type="entry name" value="CBM_2"/>
    <property type="match status" value="1"/>
</dbReference>
<dbReference type="InterPro" id="IPR017853">
    <property type="entry name" value="GH"/>
</dbReference>
<dbReference type="PANTHER" id="PTHR43447">
    <property type="entry name" value="ALPHA-AMYLASE"/>
    <property type="match status" value="1"/>
</dbReference>
<evidence type="ECO:0000256" key="4">
    <source>
        <dbReference type="ARBA" id="ARBA00012595"/>
    </source>
</evidence>
<dbReference type="OrthoDB" id="2963168at2759"/>
<keyword evidence="10" id="KW-0624">Polysaccharide degradation</keyword>
<gene>
    <name evidence="14" type="ORF">RDB_LOCUS32763</name>
</gene>
<dbReference type="SMART" id="SM00642">
    <property type="entry name" value="Aamy"/>
    <property type="match status" value="1"/>
</dbReference>
<evidence type="ECO:0000256" key="10">
    <source>
        <dbReference type="ARBA" id="ARBA00023326"/>
    </source>
</evidence>
<evidence type="ECO:0000256" key="2">
    <source>
        <dbReference type="ARBA" id="ARBA00001913"/>
    </source>
</evidence>
<dbReference type="Gene3D" id="2.60.40.1180">
    <property type="entry name" value="Golgi alpha-mannosidase II"/>
    <property type="match status" value="1"/>
</dbReference>
<evidence type="ECO:0000256" key="3">
    <source>
        <dbReference type="ARBA" id="ARBA00008061"/>
    </source>
</evidence>
<evidence type="ECO:0000256" key="8">
    <source>
        <dbReference type="ARBA" id="ARBA00023277"/>
    </source>
</evidence>
<dbReference type="SMART" id="SM00632">
    <property type="entry name" value="Aamy_C"/>
    <property type="match status" value="1"/>
</dbReference>
<sequence>MFGWSWDSIAVECTDFIGPAGYGFVQVSPPSEHTIGSSWWTDYQPVSYILTSKRGDRRQFENMVAICKNAGVGIIADAVINHMSALNNGTGVAGSNFTHYNYPGIYEENDFHHCGNPPGDDISDYNNRTQVQTCELLNLADLATDTERVRSRLAEYLNDLISLGVVGLRIDAAKHIAAGDIFDILSRIKSNVYITQEVIFGTGEPILPSEYVENGDVQEFRYASALRNAFQADGIAKLQDVRQSAWIDSKGANVFVANHDTERNEQTLSYRSGSIYTLAHIFMLAYPYGTPTILSSYTFSDYDIGAPINGTGACAGSKGANGWLCQHRWAAIQGMVKFRNGVTGTVNNWVVGTDQQVAFGRGKTGFIVINNADSIWTRSFRTRLPDNSYCDMVSGTSAEGKKCTGASYKVSGGTLTATLPPRSALALFTGALGIGSSPGSEAGAASVSFQVSVEPNPGETIFVVGSSWQLGNWAPANATQLSFSDPAWTVNTTMPTGSIFSYKYLRKTTNGTVIWESDPNRSASVPEGGSGALILKDTWQ</sequence>
<dbReference type="InterPro" id="IPR002044">
    <property type="entry name" value="CBM20"/>
</dbReference>
<dbReference type="SUPFAM" id="SSF51445">
    <property type="entry name" value="(Trans)glycosidases"/>
    <property type="match status" value="1"/>
</dbReference>